<dbReference type="PANTHER" id="PTHR43064">
    <property type="entry name" value="PHOSPHORIBOSYLAMINOIMIDAZOLE CARBOXYLASE-RELATED"/>
    <property type="match status" value="1"/>
</dbReference>
<sequence>MPDDALAGIADLDLNRVRRRGYPEAIYCEGKTAEQVGLIAAEIARHREITTLFTRAGAAHAAAVLAHLPDARYDTTARLLAWPPEPPAPTGRPVVVVAAGTSDLPVAQEAALTARYLGREVELIVDVGVAGLHRILARLDTLRGAGALVVAAGMDGALPSVVGGLVQAPVIALPTSVGYGASFGGIAALLAMLNSCSPGVSVVNIDNGYGAGYLAAQITAPT</sequence>
<dbReference type="InterPro" id="IPR039476">
    <property type="entry name" value="P2CMN_synthase_LarB"/>
</dbReference>
<accession>A0A1H0N618</accession>
<reference evidence="2 3" key="1">
    <citation type="submission" date="2016-10" db="EMBL/GenBank/DDBJ databases">
        <authorList>
            <person name="de Groot N.N."/>
        </authorList>
    </citation>
    <scope>NUCLEOTIDE SEQUENCE [LARGE SCALE GENOMIC DNA]</scope>
    <source>
        <strain evidence="3">P4-7,KCTC 19426,CECT 7604</strain>
    </source>
</reference>
<dbReference type="Pfam" id="PF00731">
    <property type="entry name" value="AIRC"/>
    <property type="match status" value="1"/>
</dbReference>
<gene>
    <name evidence="2" type="ORF">SAMN04515671_2221</name>
</gene>
<dbReference type="AlphaFoldDB" id="A0A1H0N618"/>
<dbReference type="EMBL" id="LT629710">
    <property type="protein sequence ID" value="SDO88134.1"/>
    <property type="molecule type" value="Genomic_DNA"/>
</dbReference>
<name>A0A1H0N618_9ACTN</name>
<dbReference type="PANTHER" id="PTHR43064:SF1">
    <property type="entry name" value="SLL1489 PROTEIN"/>
    <property type="match status" value="1"/>
</dbReference>
<dbReference type="Proteomes" id="UP000198741">
    <property type="component" value="Chromosome I"/>
</dbReference>
<organism evidence="2 3">
    <name type="scientific">Nakamurella panacisegetis</name>
    <dbReference type="NCBI Taxonomy" id="1090615"/>
    <lineage>
        <taxon>Bacteria</taxon>
        <taxon>Bacillati</taxon>
        <taxon>Actinomycetota</taxon>
        <taxon>Actinomycetes</taxon>
        <taxon>Nakamurellales</taxon>
        <taxon>Nakamurellaceae</taxon>
        <taxon>Nakamurella</taxon>
    </lineage>
</organism>
<evidence type="ECO:0000313" key="3">
    <source>
        <dbReference type="Proteomes" id="UP000198741"/>
    </source>
</evidence>
<dbReference type="Gene3D" id="3.40.50.1970">
    <property type="match status" value="1"/>
</dbReference>
<dbReference type="InterPro" id="IPR000031">
    <property type="entry name" value="PurE_dom"/>
</dbReference>
<proteinExistence type="predicted"/>
<dbReference type="GO" id="GO:0006189">
    <property type="term" value="P:'de novo' IMP biosynthetic process"/>
    <property type="evidence" value="ECO:0007669"/>
    <property type="project" value="InterPro"/>
</dbReference>
<dbReference type="RefSeq" id="WP_090476004.1">
    <property type="nucleotide sequence ID" value="NZ_LT629710.1"/>
</dbReference>
<dbReference type="GO" id="GO:0016787">
    <property type="term" value="F:hydrolase activity"/>
    <property type="evidence" value="ECO:0007669"/>
    <property type="project" value="InterPro"/>
</dbReference>
<dbReference type="SMART" id="SM01001">
    <property type="entry name" value="AIRC"/>
    <property type="match status" value="1"/>
</dbReference>
<dbReference type="NCBIfam" id="NF033503">
    <property type="entry name" value="LarB"/>
    <property type="match status" value="1"/>
</dbReference>
<dbReference type="STRING" id="1090615.SAMN04515671_2221"/>
<feature type="domain" description="PurE" evidence="1">
    <location>
        <begin position="92"/>
        <end position="221"/>
    </location>
</feature>
<keyword evidence="3" id="KW-1185">Reference proteome</keyword>
<dbReference type="SUPFAM" id="SSF52255">
    <property type="entry name" value="N5-CAIR mutase (phosphoribosylaminoimidazole carboxylase, PurE)"/>
    <property type="match status" value="1"/>
</dbReference>
<evidence type="ECO:0000313" key="2">
    <source>
        <dbReference type="EMBL" id="SDO88134.1"/>
    </source>
</evidence>
<evidence type="ECO:0000259" key="1">
    <source>
        <dbReference type="SMART" id="SM01001"/>
    </source>
</evidence>
<dbReference type="OrthoDB" id="9782511at2"/>
<protein>
    <recommendedName>
        <fullName evidence="1">PurE domain-containing protein</fullName>
    </recommendedName>
</protein>